<dbReference type="OrthoDB" id="194358at2759"/>
<dbReference type="SMART" id="SM00248">
    <property type="entry name" value="ANK"/>
    <property type="match status" value="2"/>
</dbReference>
<dbReference type="GO" id="GO:0043328">
    <property type="term" value="P:protein transport to vacuole involved in ubiquitin-dependent protein catabolic process via the multivesicular body sorting pathway"/>
    <property type="evidence" value="ECO:0007669"/>
    <property type="project" value="TreeGrafter"/>
</dbReference>
<keyword evidence="3" id="KW-0862">Zinc</keyword>
<dbReference type="InterPro" id="IPR036770">
    <property type="entry name" value="Ankyrin_rpt-contain_sf"/>
</dbReference>
<dbReference type="GO" id="GO:0008270">
    <property type="term" value="F:zinc ion binding"/>
    <property type="evidence" value="ECO:0007669"/>
    <property type="project" value="UniProtKB-KW"/>
</dbReference>
<dbReference type="SMART" id="SM00064">
    <property type="entry name" value="FYVE"/>
    <property type="match status" value="1"/>
</dbReference>
<dbReference type="PANTHER" id="PTHR47794">
    <property type="entry name" value="VACUOLAR PROTEIN SORTING-ASSOCIATED PROTEIN 27"/>
    <property type="match status" value="1"/>
</dbReference>
<dbReference type="SUPFAM" id="SSF57903">
    <property type="entry name" value="FYVE/PHD zinc finger"/>
    <property type="match status" value="1"/>
</dbReference>
<dbReference type="GO" id="GO:0043130">
    <property type="term" value="F:ubiquitin binding"/>
    <property type="evidence" value="ECO:0007669"/>
    <property type="project" value="TreeGrafter"/>
</dbReference>
<dbReference type="EMBL" id="CM035431">
    <property type="protein sequence ID" value="KAH7296979.1"/>
    <property type="molecule type" value="Genomic_DNA"/>
</dbReference>
<dbReference type="InterPro" id="IPR011011">
    <property type="entry name" value="Znf_FYVE_PHD"/>
</dbReference>
<dbReference type="Proteomes" id="UP000825935">
    <property type="component" value="Chromosome 26"/>
</dbReference>
<dbReference type="PANTHER" id="PTHR47794:SF1">
    <property type="entry name" value="VACUOLAR PROTEIN SORTING-ASSOCIATED PROTEIN 27"/>
    <property type="match status" value="1"/>
</dbReference>
<dbReference type="PROSITE" id="PS50297">
    <property type="entry name" value="ANK_REP_REGION"/>
    <property type="match status" value="1"/>
</dbReference>
<dbReference type="GO" id="GO:0032266">
    <property type="term" value="F:phosphatidylinositol-3-phosphate binding"/>
    <property type="evidence" value="ECO:0007669"/>
    <property type="project" value="TreeGrafter"/>
</dbReference>
<dbReference type="Pfam" id="PF12796">
    <property type="entry name" value="Ank_2"/>
    <property type="match status" value="1"/>
</dbReference>
<dbReference type="InterPro" id="IPR002110">
    <property type="entry name" value="Ankyrin_rpt"/>
</dbReference>
<name>A0A8T2RKN6_CERRI</name>
<dbReference type="Pfam" id="PF01363">
    <property type="entry name" value="FYVE"/>
    <property type="match status" value="1"/>
</dbReference>
<evidence type="ECO:0000256" key="1">
    <source>
        <dbReference type="ARBA" id="ARBA00022723"/>
    </source>
</evidence>
<keyword evidence="8" id="KW-1185">Reference proteome</keyword>
<dbReference type="OMA" id="CTFTTFR"/>
<sequence length="297" mass="32348">MMGDTPPVFQEASRCAVCGLTFSTFRRRHHCRRCGKSLCNEHSSNQMVLPQFGISSAVRVCDNCFRESKQIDGEASKLVEETTSLDHLARLNISCGDTLATEKETTSIAPLEQEHECTCGMPLCICKIQSAAQVVPDAQIMTPVYAKSSPVVSSGGISTIKKAPVRSSYGNELPSLFFSTTKSPIDGGHSMLKKYELTGEGMWEAIKNGDAEAVKDLLASGVDPNHKDKQGMSLLHLAAVFNFTEIAFLLMDAGANTDAKNAQGETPLDCAPVTLQYKMQQKLKCSRQNNSDNHLHE</sequence>
<evidence type="ECO:0000313" key="8">
    <source>
        <dbReference type="Proteomes" id="UP000825935"/>
    </source>
</evidence>
<accession>A0A8T2RKN6</accession>
<dbReference type="InterPro" id="IPR000306">
    <property type="entry name" value="Znf_FYVE"/>
</dbReference>
<dbReference type="Gene3D" id="3.30.40.10">
    <property type="entry name" value="Zinc/RING finger domain, C3HC4 (zinc finger)"/>
    <property type="match status" value="1"/>
</dbReference>
<organism evidence="7 8">
    <name type="scientific">Ceratopteris richardii</name>
    <name type="common">Triangle waterfern</name>
    <dbReference type="NCBI Taxonomy" id="49495"/>
    <lineage>
        <taxon>Eukaryota</taxon>
        <taxon>Viridiplantae</taxon>
        <taxon>Streptophyta</taxon>
        <taxon>Embryophyta</taxon>
        <taxon>Tracheophyta</taxon>
        <taxon>Polypodiopsida</taxon>
        <taxon>Polypodiidae</taxon>
        <taxon>Polypodiales</taxon>
        <taxon>Pteridineae</taxon>
        <taxon>Pteridaceae</taxon>
        <taxon>Parkerioideae</taxon>
        <taxon>Ceratopteris</taxon>
    </lineage>
</organism>
<reference evidence="7" key="1">
    <citation type="submission" date="2021-08" db="EMBL/GenBank/DDBJ databases">
        <title>WGS assembly of Ceratopteris richardii.</title>
        <authorList>
            <person name="Marchant D.B."/>
            <person name="Chen G."/>
            <person name="Jenkins J."/>
            <person name="Shu S."/>
            <person name="Leebens-Mack J."/>
            <person name="Grimwood J."/>
            <person name="Schmutz J."/>
            <person name="Soltis P."/>
            <person name="Soltis D."/>
            <person name="Chen Z.-H."/>
        </authorList>
    </citation>
    <scope>NUCLEOTIDE SEQUENCE</scope>
    <source>
        <strain evidence="7">Whitten #5841</strain>
        <tissue evidence="7">Leaf</tissue>
    </source>
</reference>
<keyword evidence="4" id="KW-0040">ANK repeat</keyword>
<keyword evidence="1" id="KW-0479">Metal-binding</keyword>
<dbReference type="Gene3D" id="1.25.40.20">
    <property type="entry name" value="Ankyrin repeat-containing domain"/>
    <property type="match status" value="1"/>
</dbReference>
<evidence type="ECO:0000256" key="2">
    <source>
        <dbReference type="ARBA" id="ARBA00022771"/>
    </source>
</evidence>
<evidence type="ECO:0000313" key="7">
    <source>
        <dbReference type="EMBL" id="KAH7296979.1"/>
    </source>
</evidence>
<feature type="domain" description="FYVE-type" evidence="6">
    <location>
        <begin position="9"/>
        <end position="69"/>
    </location>
</feature>
<keyword evidence="2 5" id="KW-0863">Zinc-finger</keyword>
<evidence type="ECO:0000259" key="6">
    <source>
        <dbReference type="PROSITE" id="PS50178"/>
    </source>
</evidence>
<dbReference type="InterPro" id="IPR017455">
    <property type="entry name" value="Znf_FYVE-rel"/>
</dbReference>
<dbReference type="PROSITE" id="PS50178">
    <property type="entry name" value="ZF_FYVE"/>
    <property type="match status" value="1"/>
</dbReference>
<proteinExistence type="predicted"/>
<dbReference type="InterPro" id="IPR013083">
    <property type="entry name" value="Znf_RING/FYVE/PHD"/>
</dbReference>
<dbReference type="SUPFAM" id="SSF48403">
    <property type="entry name" value="Ankyrin repeat"/>
    <property type="match status" value="1"/>
</dbReference>
<evidence type="ECO:0000256" key="3">
    <source>
        <dbReference type="ARBA" id="ARBA00022833"/>
    </source>
</evidence>
<dbReference type="GO" id="GO:0033565">
    <property type="term" value="C:ESCRT-0 complex"/>
    <property type="evidence" value="ECO:0007669"/>
    <property type="project" value="TreeGrafter"/>
</dbReference>
<evidence type="ECO:0000256" key="5">
    <source>
        <dbReference type="PROSITE-ProRule" id="PRU00091"/>
    </source>
</evidence>
<dbReference type="AlphaFoldDB" id="A0A8T2RKN6"/>
<comment type="caution">
    <text evidence="7">The sequence shown here is derived from an EMBL/GenBank/DDBJ whole genome shotgun (WGS) entry which is preliminary data.</text>
</comment>
<dbReference type="PROSITE" id="PS50088">
    <property type="entry name" value="ANK_REPEAT"/>
    <property type="match status" value="1"/>
</dbReference>
<gene>
    <name evidence="7" type="ORF">KP509_26G047200</name>
</gene>
<dbReference type="GO" id="GO:0006623">
    <property type="term" value="P:protein targeting to vacuole"/>
    <property type="evidence" value="ECO:0007669"/>
    <property type="project" value="TreeGrafter"/>
</dbReference>
<evidence type="ECO:0000256" key="4">
    <source>
        <dbReference type="PROSITE-ProRule" id="PRU00023"/>
    </source>
</evidence>
<feature type="repeat" description="ANK" evidence="4">
    <location>
        <begin position="230"/>
        <end position="262"/>
    </location>
</feature>
<protein>
    <recommendedName>
        <fullName evidence="6">FYVE-type domain-containing protein</fullName>
    </recommendedName>
</protein>